<name>A0A0A9EYE5_ARUDO</name>
<accession>A0A0A9EYE5</accession>
<evidence type="ECO:0000256" key="2">
    <source>
        <dbReference type="ARBA" id="ARBA00022771"/>
    </source>
</evidence>
<evidence type="ECO:0000256" key="4">
    <source>
        <dbReference type="SAM" id="MobiDB-lite"/>
    </source>
</evidence>
<protein>
    <recommendedName>
        <fullName evidence="5">C2H2-type domain-containing protein</fullName>
    </recommendedName>
</protein>
<dbReference type="SUPFAM" id="SSF57667">
    <property type="entry name" value="beta-beta-alpha zinc fingers"/>
    <property type="match status" value="4"/>
</dbReference>
<proteinExistence type="predicted"/>
<dbReference type="InterPro" id="IPR036236">
    <property type="entry name" value="Znf_C2H2_sf"/>
</dbReference>
<evidence type="ECO:0000256" key="3">
    <source>
        <dbReference type="ARBA" id="ARBA00022833"/>
    </source>
</evidence>
<dbReference type="Gene3D" id="3.30.160.60">
    <property type="entry name" value="Classic Zinc Finger"/>
    <property type="match status" value="4"/>
</dbReference>
<sequence>MALRSTSRLGIAAGHVEGDKAVPFTFSEEFMSQDRWPVGVGDYADMDEVHDLKKHGRQGGVELRSVRPAMEDRMGECLRPCCNAKLGQQNAAADERKLQECNETIHTQKTLPSVRWELTGITIPVKKPKSLLKWSCAICQVQTPSERHLQEHWAGKKHRSVVAILESINSSQKAETTAEHSSCADQKTSPINWSCSTCQASGTSEADFKAHLNGTVHKQKIDEGQQMEDDGKANSVEPPEAECHKSNVPQHADKPPAISVCSSCRANCASESDLGSHLLVKIQALLNEINSMARNSDSREAKLPPNVMPQHAEQTSQSSCSISKANCDCQSDIENHLGGKVHELNVQDLDEEDKKTENIPPQTAKNQRPPSESDCSICQAKCNSEPQSEHKSISRRRRKKIEALQREGKDAESGGLNPAGKLPSDGCGSKSEISEEEKQTTLEFCEVCNLQFNSKNMLADHCRGEEHLDKQKLLNYCEVCDVQCNSEKMLVHHRTGKKHLKKLMQINEMQL</sequence>
<keyword evidence="1" id="KW-0479">Metal-binding</keyword>
<organism evidence="6">
    <name type="scientific">Arundo donax</name>
    <name type="common">Giant reed</name>
    <name type="synonym">Donax arundinaceus</name>
    <dbReference type="NCBI Taxonomy" id="35708"/>
    <lineage>
        <taxon>Eukaryota</taxon>
        <taxon>Viridiplantae</taxon>
        <taxon>Streptophyta</taxon>
        <taxon>Embryophyta</taxon>
        <taxon>Tracheophyta</taxon>
        <taxon>Spermatophyta</taxon>
        <taxon>Magnoliopsida</taxon>
        <taxon>Liliopsida</taxon>
        <taxon>Poales</taxon>
        <taxon>Poaceae</taxon>
        <taxon>PACMAD clade</taxon>
        <taxon>Arundinoideae</taxon>
        <taxon>Arundineae</taxon>
        <taxon>Arundo</taxon>
    </lineage>
</organism>
<dbReference type="Pfam" id="PF12171">
    <property type="entry name" value="zf-C2H2_jaz"/>
    <property type="match status" value="1"/>
</dbReference>
<reference evidence="6" key="2">
    <citation type="journal article" date="2015" name="Data Brief">
        <title>Shoot transcriptome of the giant reed, Arundo donax.</title>
        <authorList>
            <person name="Barrero R.A."/>
            <person name="Guerrero F.D."/>
            <person name="Moolhuijzen P."/>
            <person name="Goolsby J.A."/>
            <person name="Tidwell J."/>
            <person name="Bellgard S.E."/>
            <person name="Bellgard M.I."/>
        </authorList>
    </citation>
    <scope>NUCLEOTIDE SEQUENCE</scope>
    <source>
        <tissue evidence="6">Shoot tissue taken approximately 20 cm above the soil surface</tissue>
    </source>
</reference>
<feature type="region of interest" description="Disordered" evidence="4">
    <location>
        <begin position="296"/>
        <end position="317"/>
    </location>
</feature>
<reference evidence="6" key="1">
    <citation type="submission" date="2014-09" db="EMBL/GenBank/DDBJ databases">
        <authorList>
            <person name="Magalhaes I.L.F."/>
            <person name="Oliveira U."/>
            <person name="Santos F.R."/>
            <person name="Vidigal T.H.D.A."/>
            <person name="Brescovit A.D."/>
            <person name="Santos A.J."/>
        </authorList>
    </citation>
    <scope>NUCLEOTIDE SEQUENCE</scope>
    <source>
        <tissue evidence="6">Shoot tissue taken approximately 20 cm above the soil surface</tissue>
    </source>
</reference>
<dbReference type="InterPro" id="IPR003604">
    <property type="entry name" value="Matrin/U1-like-C_Znf_C2H2"/>
</dbReference>
<dbReference type="EMBL" id="GBRH01192101">
    <property type="protein sequence ID" value="JAE05795.1"/>
    <property type="molecule type" value="Transcribed_RNA"/>
</dbReference>
<keyword evidence="2" id="KW-0863">Zinc-finger</keyword>
<feature type="region of interest" description="Disordered" evidence="4">
    <location>
        <begin position="344"/>
        <end position="433"/>
    </location>
</feature>
<keyword evidence="3" id="KW-0862">Zinc</keyword>
<feature type="region of interest" description="Disordered" evidence="4">
    <location>
        <begin position="224"/>
        <end position="251"/>
    </location>
</feature>
<dbReference type="AlphaFoldDB" id="A0A0A9EYE5"/>
<dbReference type="PANTHER" id="PTHR47487">
    <property type="entry name" value="OS06G0651300 PROTEIN-RELATED"/>
    <property type="match status" value="1"/>
</dbReference>
<feature type="compositionally biased region" description="Polar residues" evidence="4">
    <location>
        <begin position="359"/>
        <end position="386"/>
    </location>
</feature>
<dbReference type="InterPro" id="IPR013087">
    <property type="entry name" value="Znf_C2H2_type"/>
</dbReference>
<dbReference type="SMART" id="SM00355">
    <property type="entry name" value="ZnF_C2H2"/>
    <property type="match status" value="4"/>
</dbReference>
<dbReference type="InterPro" id="IPR022755">
    <property type="entry name" value="Znf_C2H2_jaz"/>
</dbReference>
<dbReference type="GO" id="GO:0008270">
    <property type="term" value="F:zinc ion binding"/>
    <property type="evidence" value="ECO:0007669"/>
    <property type="project" value="UniProtKB-KW"/>
</dbReference>
<dbReference type="Pfam" id="PF12874">
    <property type="entry name" value="zf-met"/>
    <property type="match status" value="3"/>
</dbReference>
<evidence type="ECO:0000256" key="1">
    <source>
        <dbReference type="ARBA" id="ARBA00022723"/>
    </source>
</evidence>
<evidence type="ECO:0000313" key="6">
    <source>
        <dbReference type="EMBL" id="JAE05795.1"/>
    </source>
</evidence>
<feature type="domain" description="C2H2-type" evidence="5">
    <location>
        <begin position="445"/>
        <end position="467"/>
    </location>
</feature>
<feature type="compositionally biased region" description="Basic and acidic residues" evidence="4">
    <location>
        <begin position="401"/>
        <end position="412"/>
    </location>
</feature>
<dbReference type="SMART" id="SM00451">
    <property type="entry name" value="ZnF_U1"/>
    <property type="match status" value="5"/>
</dbReference>
<dbReference type="PANTHER" id="PTHR47487:SF9">
    <property type="entry name" value="OS09G0421700 PROTEIN"/>
    <property type="match status" value="1"/>
</dbReference>
<evidence type="ECO:0000259" key="5">
    <source>
        <dbReference type="PROSITE" id="PS00028"/>
    </source>
</evidence>
<dbReference type="GO" id="GO:0003676">
    <property type="term" value="F:nucleic acid binding"/>
    <property type="evidence" value="ECO:0007669"/>
    <property type="project" value="InterPro"/>
</dbReference>
<dbReference type="PROSITE" id="PS00028">
    <property type="entry name" value="ZINC_FINGER_C2H2_1"/>
    <property type="match status" value="1"/>
</dbReference>